<organism evidence="2 3">
    <name type="scientific">Campylobacter gracilis RM3268</name>
    <dbReference type="NCBI Taxonomy" id="553220"/>
    <lineage>
        <taxon>Bacteria</taxon>
        <taxon>Pseudomonadati</taxon>
        <taxon>Campylobacterota</taxon>
        <taxon>Epsilonproteobacteria</taxon>
        <taxon>Campylobacterales</taxon>
        <taxon>Campylobacteraceae</taxon>
        <taxon>Campylobacter</taxon>
    </lineage>
</organism>
<keyword evidence="3" id="KW-1185">Reference proteome</keyword>
<dbReference type="Proteomes" id="UP000005709">
    <property type="component" value="Unassembled WGS sequence"/>
</dbReference>
<accession>C8PKV6</accession>
<keyword evidence="1" id="KW-0732">Signal</keyword>
<reference evidence="2 3" key="1">
    <citation type="submission" date="2009-07" db="EMBL/GenBank/DDBJ databases">
        <authorList>
            <person name="Madupu R."/>
            <person name="Sebastian Y."/>
            <person name="Durkin A.S."/>
            <person name="Torralba M."/>
            <person name="Methe B."/>
            <person name="Sutton G.G."/>
            <person name="Strausberg R.L."/>
            <person name="Nelson K.E."/>
        </authorList>
    </citation>
    <scope>NUCLEOTIDE SEQUENCE [LARGE SCALE GENOMIC DNA]</scope>
    <source>
        <strain evidence="2 3">RM3268</strain>
    </source>
</reference>
<gene>
    <name evidence="2" type="ORF">CAMGR0001_0329</name>
</gene>
<evidence type="ECO:0000256" key="1">
    <source>
        <dbReference type="SAM" id="SignalP"/>
    </source>
</evidence>
<feature type="chain" id="PRO_5002991160" description="Lipocalin-like domain-containing protein" evidence="1">
    <location>
        <begin position="23"/>
        <end position="108"/>
    </location>
</feature>
<evidence type="ECO:0000313" key="2">
    <source>
        <dbReference type="EMBL" id="EEV16715.1"/>
    </source>
</evidence>
<sequence>MVKFKIFAACAFAGICGLNLNASELQGKWSIISADVNGQSMQTTGQKCLEDSFFEINGDVAKFTLSNASGDSCKSGKQSYGYKSLGGGRYALIASGEFRRLVQDGRGK</sequence>
<evidence type="ECO:0008006" key="4">
    <source>
        <dbReference type="Google" id="ProtNLM"/>
    </source>
</evidence>
<dbReference type="AlphaFoldDB" id="C8PKV6"/>
<comment type="caution">
    <text evidence="2">The sequence shown here is derived from an EMBL/GenBank/DDBJ whole genome shotgun (WGS) entry which is preliminary data.</text>
</comment>
<name>C8PKV6_9BACT</name>
<dbReference type="eggNOG" id="ENOG502ZKGQ">
    <property type="taxonomic scope" value="Bacteria"/>
</dbReference>
<feature type="signal peptide" evidence="1">
    <location>
        <begin position="1"/>
        <end position="22"/>
    </location>
</feature>
<dbReference type="RefSeq" id="WP_005873041.1">
    <property type="nucleotide sequence ID" value="NZ_ACYG01000030.1"/>
</dbReference>
<proteinExistence type="predicted"/>
<protein>
    <recommendedName>
        <fullName evidence="4">Lipocalin-like domain-containing protein</fullName>
    </recommendedName>
</protein>
<dbReference type="EMBL" id="ACYG01000030">
    <property type="protein sequence ID" value="EEV16715.1"/>
    <property type="molecule type" value="Genomic_DNA"/>
</dbReference>
<evidence type="ECO:0000313" key="3">
    <source>
        <dbReference type="Proteomes" id="UP000005709"/>
    </source>
</evidence>